<name>A0A8G2F696_9BACT</name>
<dbReference type="GO" id="GO:0016787">
    <property type="term" value="F:hydrolase activity"/>
    <property type="evidence" value="ECO:0007669"/>
    <property type="project" value="UniProtKB-KW"/>
</dbReference>
<gene>
    <name evidence="4" type="ORF">SAMN05444001_12614</name>
</gene>
<evidence type="ECO:0000313" key="5">
    <source>
        <dbReference type="Proteomes" id="UP000236725"/>
    </source>
</evidence>
<dbReference type="SUPFAM" id="SSF51445">
    <property type="entry name" value="(Trans)glycosidases"/>
    <property type="match status" value="1"/>
</dbReference>
<evidence type="ECO:0000259" key="3">
    <source>
        <dbReference type="Pfam" id="PF16373"/>
    </source>
</evidence>
<keyword evidence="1" id="KW-0732">Signal</keyword>
<evidence type="ECO:0000256" key="1">
    <source>
        <dbReference type="ARBA" id="ARBA00022729"/>
    </source>
</evidence>
<reference evidence="4 5" key="1">
    <citation type="submission" date="2016-10" db="EMBL/GenBank/DDBJ databases">
        <authorList>
            <person name="Varghese N."/>
            <person name="Submissions S."/>
        </authorList>
    </citation>
    <scope>NUCLEOTIDE SEQUENCE [LARGE SCALE GENOMIC DNA]</scope>
    <source>
        <strain evidence="4 5">DSM 29073</strain>
    </source>
</reference>
<evidence type="ECO:0000259" key="2">
    <source>
        <dbReference type="Pfam" id="PF02638"/>
    </source>
</evidence>
<evidence type="ECO:0000313" key="4">
    <source>
        <dbReference type="EMBL" id="SEG27442.1"/>
    </source>
</evidence>
<dbReference type="InterPro" id="IPR032280">
    <property type="entry name" value="DUF4985"/>
</dbReference>
<dbReference type="Proteomes" id="UP000236725">
    <property type="component" value="Unassembled WGS sequence"/>
</dbReference>
<dbReference type="PANTHER" id="PTHR43405">
    <property type="entry name" value="GLYCOSYL HYDROLASE DIGH"/>
    <property type="match status" value="1"/>
</dbReference>
<dbReference type="RefSeq" id="WP_103984426.1">
    <property type="nucleotide sequence ID" value="NZ_FNVS01000026.1"/>
</dbReference>
<accession>A0A8G2F696</accession>
<dbReference type="Pfam" id="PF02638">
    <property type="entry name" value="GHL10"/>
    <property type="match status" value="1"/>
</dbReference>
<dbReference type="EMBL" id="FNVS01000026">
    <property type="protein sequence ID" value="SEG27442.1"/>
    <property type="molecule type" value="Genomic_DNA"/>
</dbReference>
<feature type="domain" description="DUF4985" evidence="3">
    <location>
        <begin position="271"/>
        <end position="371"/>
    </location>
</feature>
<sequence length="380" mass="44238">MWFDAQGNFDRFSSKDSIIYYLDKTKDAGFNTVVIDARGLNGYANYSSKILPLARPNQDWDYLQFFIDESRKRNLEVCVSATIFPAGRPFNRTGVAYDDNRWDGKTSILYTPDGMIDIKDDTTKVATFLNPIFPEVQNYCLSFIKELVTNYDIDAFALDYCRYSGIESDFSEASKKGFENYIGKEVANFPTDIFTWQKDEKGEYYVSDGELAPLWYEYRSMVIHDFVKKAKEEIKAIKPSVRLEYWNASWHHVLYRQGQNWANKNYDPYGEYPWASKNYKNTGFAEHLDRYMDGAYLERVYGLDDPESIEFAYEKGKRLIGGENVMVGSIYAQAHDIMEDAAYVSLEQTEGLVVFDISQVIQFDLWDEFKRAIDKYESQK</sequence>
<keyword evidence="5" id="KW-1185">Reference proteome</keyword>
<dbReference type="Gene3D" id="3.20.20.80">
    <property type="entry name" value="Glycosidases"/>
    <property type="match status" value="1"/>
</dbReference>
<keyword evidence="4" id="KW-0378">Hydrolase</keyword>
<dbReference type="AlphaFoldDB" id="A0A8G2F696"/>
<proteinExistence type="predicted"/>
<dbReference type="InterPro" id="IPR017853">
    <property type="entry name" value="GH"/>
</dbReference>
<dbReference type="InterPro" id="IPR052177">
    <property type="entry name" value="Divisome_Glycosyl_Hydrolase"/>
</dbReference>
<feature type="domain" description="Glycosyl hydrolase-like 10" evidence="2">
    <location>
        <begin position="17"/>
        <end position="263"/>
    </location>
</feature>
<comment type="caution">
    <text evidence="4">The sequence shown here is derived from an EMBL/GenBank/DDBJ whole genome shotgun (WGS) entry which is preliminary data.</text>
</comment>
<dbReference type="Pfam" id="PF16373">
    <property type="entry name" value="DUF4985"/>
    <property type="match status" value="1"/>
</dbReference>
<dbReference type="InterPro" id="IPR003790">
    <property type="entry name" value="GHL10"/>
</dbReference>
<organism evidence="4 5">
    <name type="scientific">Parabacteroides chinchillae</name>
    <dbReference type="NCBI Taxonomy" id="871327"/>
    <lineage>
        <taxon>Bacteria</taxon>
        <taxon>Pseudomonadati</taxon>
        <taxon>Bacteroidota</taxon>
        <taxon>Bacteroidia</taxon>
        <taxon>Bacteroidales</taxon>
        <taxon>Tannerellaceae</taxon>
        <taxon>Parabacteroides</taxon>
    </lineage>
</organism>
<dbReference type="PANTHER" id="PTHR43405:SF1">
    <property type="entry name" value="GLYCOSYL HYDROLASE DIGH"/>
    <property type="match status" value="1"/>
</dbReference>
<protein>
    <submittedName>
        <fullName evidence="4">Glycosyl hydrolase-like 10</fullName>
    </submittedName>
</protein>